<keyword evidence="6" id="KW-1185">Reference proteome</keyword>
<dbReference type="SUPFAM" id="SSF51735">
    <property type="entry name" value="NAD(P)-binding Rossmann-fold domains"/>
    <property type="match status" value="1"/>
</dbReference>
<dbReference type="Pfam" id="PF03446">
    <property type="entry name" value="NAD_binding_2"/>
    <property type="match status" value="1"/>
</dbReference>
<dbReference type="PANTHER" id="PTHR43580">
    <property type="entry name" value="OXIDOREDUCTASE GLYR1-RELATED"/>
    <property type="match status" value="1"/>
</dbReference>
<comment type="similarity">
    <text evidence="1">Belongs to the HIBADH-related family. NP60 subfamily.</text>
</comment>
<evidence type="ECO:0000256" key="1">
    <source>
        <dbReference type="ARBA" id="ARBA00007598"/>
    </source>
</evidence>
<dbReference type="GO" id="GO:0050661">
    <property type="term" value="F:NADP binding"/>
    <property type="evidence" value="ECO:0007669"/>
    <property type="project" value="InterPro"/>
</dbReference>
<evidence type="ECO:0008006" key="7">
    <source>
        <dbReference type="Google" id="ProtNLM"/>
    </source>
</evidence>
<gene>
    <name evidence="5" type="ORF">B0T20DRAFT_461604</name>
</gene>
<dbReference type="InterPro" id="IPR006115">
    <property type="entry name" value="6PGDH_NADP-bd"/>
</dbReference>
<dbReference type="PANTHER" id="PTHR43580:SF2">
    <property type="entry name" value="CYTOKINE-LIKE NUCLEAR FACTOR N-PAC"/>
    <property type="match status" value="1"/>
</dbReference>
<dbReference type="GO" id="GO:0000785">
    <property type="term" value="C:chromatin"/>
    <property type="evidence" value="ECO:0007669"/>
    <property type="project" value="TreeGrafter"/>
</dbReference>
<reference evidence="5" key="2">
    <citation type="submission" date="2023-07" db="EMBL/GenBank/DDBJ databases">
        <authorList>
            <consortium name="Lawrence Berkeley National Laboratory"/>
            <person name="Haridas S."/>
            <person name="Hensen N."/>
            <person name="Bonometti L."/>
            <person name="Westerberg I."/>
            <person name="Brannstrom I.O."/>
            <person name="Guillou S."/>
            <person name="Cros-Aarteil S."/>
            <person name="Calhoun S."/>
            <person name="Kuo A."/>
            <person name="Mondo S."/>
            <person name="Pangilinan J."/>
            <person name="Riley R."/>
            <person name="LaButti K."/>
            <person name="Andreopoulos B."/>
            <person name="Lipzen A."/>
            <person name="Chen C."/>
            <person name="Yanf M."/>
            <person name="Daum C."/>
            <person name="Ng V."/>
            <person name="Clum A."/>
            <person name="Steindorff A."/>
            <person name="Ohm R."/>
            <person name="Martin F."/>
            <person name="Silar P."/>
            <person name="Natvig D."/>
            <person name="Lalanne C."/>
            <person name="Gautier V."/>
            <person name="Ament-velasquez S.L."/>
            <person name="Kruys A."/>
            <person name="Hutchinson M.I."/>
            <person name="Powell A.J."/>
            <person name="Barry K."/>
            <person name="Miller A.N."/>
            <person name="Grigoriev I.V."/>
            <person name="Debuchy R."/>
            <person name="Gladieux P."/>
            <person name="Thoren M.H."/>
            <person name="Johannesson H."/>
        </authorList>
    </citation>
    <scope>NUCLEOTIDE SEQUENCE</scope>
    <source>
        <strain evidence="5">FGSC 1904</strain>
    </source>
</reference>
<protein>
    <recommendedName>
        <fullName evidence="7">6-phosphogluconate dehydrogenase C-terminal domain-like protein</fullName>
    </recommendedName>
</protein>
<evidence type="ECO:0000259" key="4">
    <source>
        <dbReference type="Pfam" id="PF09130"/>
    </source>
</evidence>
<dbReference type="Gene3D" id="1.10.1040.10">
    <property type="entry name" value="N-(1-d-carboxylethyl)-l-norvaline Dehydrogenase, domain 2"/>
    <property type="match status" value="1"/>
</dbReference>
<evidence type="ECO:0000256" key="2">
    <source>
        <dbReference type="SAM" id="MobiDB-lite"/>
    </source>
</evidence>
<dbReference type="InterPro" id="IPR015814">
    <property type="entry name" value="Pgluconate_DH_NAD-bd_C"/>
</dbReference>
<feature type="domain" description="Phosphogluconate dehydrogenase NAD-binding putative C-terminal" evidence="4">
    <location>
        <begin position="304"/>
        <end position="378"/>
    </location>
</feature>
<proteinExistence type="inferred from homology"/>
<evidence type="ECO:0000313" key="6">
    <source>
        <dbReference type="Proteomes" id="UP001281003"/>
    </source>
</evidence>
<feature type="domain" description="6-phosphogluconate dehydrogenase NADP-binding" evidence="3">
    <location>
        <begin position="19"/>
        <end position="160"/>
    </location>
</feature>
<feature type="region of interest" description="Disordered" evidence="2">
    <location>
        <begin position="410"/>
        <end position="432"/>
    </location>
</feature>
<evidence type="ECO:0000313" key="5">
    <source>
        <dbReference type="EMBL" id="KAK3397608.1"/>
    </source>
</evidence>
<sequence length="432" mass="46286">MSETTQPEGQQQRQQPIAKIGIISMGDMGNALAALLIANGYAVATNCTGRSQDTIDRATTVGAQLLSSDEALITECDVILSVVPPAQAETTAERVIAAFKAVKSGPSPRKSPLYYADMNAIAPSTVRAIAERFVEAGLEDVPGGGDGGKVRFVDGCILGGPPKKQQAAGGATNLGPSSTGPAAQIPSTSSTSSASSSVKPKQTFPQEDILHDPSTGWSCPLLPTSGPWSFTDTTTFPHPWGQHFASVLHIEHISSDHTSSSASNSEKKQQTQVSEIGQASALKNVYASLAKGFAALSLLSLSTAHSLNILPSFLSALERLAPSRLQTMTRYVTGLPPKAYRWVAEMEEISKTFTDEETVRWDKEREDVFRMIAGIFKFVADETVLGEEKVGKRKRGLDLEDLCEGLTEGLENRRKKRAMEEGGKMEMEEEGK</sequence>
<dbReference type="InterPro" id="IPR013328">
    <property type="entry name" value="6PGD_dom2"/>
</dbReference>
<reference evidence="5" key="1">
    <citation type="journal article" date="2023" name="Mol. Phylogenet. Evol.">
        <title>Genome-scale phylogeny and comparative genomics of the fungal order Sordariales.</title>
        <authorList>
            <person name="Hensen N."/>
            <person name="Bonometti L."/>
            <person name="Westerberg I."/>
            <person name="Brannstrom I.O."/>
            <person name="Guillou S."/>
            <person name="Cros-Aarteil S."/>
            <person name="Calhoun S."/>
            <person name="Haridas S."/>
            <person name="Kuo A."/>
            <person name="Mondo S."/>
            <person name="Pangilinan J."/>
            <person name="Riley R."/>
            <person name="LaButti K."/>
            <person name="Andreopoulos B."/>
            <person name="Lipzen A."/>
            <person name="Chen C."/>
            <person name="Yan M."/>
            <person name="Daum C."/>
            <person name="Ng V."/>
            <person name="Clum A."/>
            <person name="Steindorff A."/>
            <person name="Ohm R.A."/>
            <person name="Martin F."/>
            <person name="Silar P."/>
            <person name="Natvig D.O."/>
            <person name="Lalanne C."/>
            <person name="Gautier V."/>
            <person name="Ament-Velasquez S.L."/>
            <person name="Kruys A."/>
            <person name="Hutchinson M.I."/>
            <person name="Powell A.J."/>
            <person name="Barry K."/>
            <person name="Miller A.N."/>
            <person name="Grigoriev I.V."/>
            <person name="Debuchy R."/>
            <person name="Gladieux P."/>
            <person name="Hiltunen Thoren M."/>
            <person name="Johannesson H."/>
        </authorList>
    </citation>
    <scope>NUCLEOTIDE SEQUENCE</scope>
    <source>
        <strain evidence="5">FGSC 1904</strain>
    </source>
</reference>
<name>A0AAE0PCW4_SORBR</name>
<dbReference type="Pfam" id="PF09130">
    <property type="entry name" value="DUF1932"/>
    <property type="match status" value="1"/>
</dbReference>
<evidence type="ECO:0000259" key="3">
    <source>
        <dbReference type="Pfam" id="PF03446"/>
    </source>
</evidence>
<dbReference type="EMBL" id="JAUTDP010000007">
    <property type="protein sequence ID" value="KAK3397608.1"/>
    <property type="molecule type" value="Genomic_DNA"/>
</dbReference>
<dbReference type="GO" id="GO:0031491">
    <property type="term" value="F:nucleosome binding"/>
    <property type="evidence" value="ECO:0007669"/>
    <property type="project" value="TreeGrafter"/>
</dbReference>
<dbReference type="Gene3D" id="3.40.50.720">
    <property type="entry name" value="NAD(P)-binding Rossmann-like Domain"/>
    <property type="match status" value="1"/>
</dbReference>
<dbReference type="Proteomes" id="UP001281003">
    <property type="component" value="Unassembled WGS sequence"/>
</dbReference>
<dbReference type="InterPro" id="IPR036291">
    <property type="entry name" value="NAD(P)-bd_dom_sf"/>
</dbReference>
<organism evidence="5 6">
    <name type="scientific">Sordaria brevicollis</name>
    <dbReference type="NCBI Taxonomy" id="83679"/>
    <lineage>
        <taxon>Eukaryota</taxon>
        <taxon>Fungi</taxon>
        <taxon>Dikarya</taxon>
        <taxon>Ascomycota</taxon>
        <taxon>Pezizomycotina</taxon>
        <taxon>Sordariomycetes</taxon>
        <taxon>Sordariomycetidae</taxon>
        <taxon>Sordariales</taxon>
        <taxon>Sordariaceae</taxon>
        <taxon>Sordaria</taxon>
    </lineage>
</organism>
<accession>A0AAE0PCW4</accession>
<feature type="compositionally biased region" description="Basic and acidic residues" evidence="2">
    <location>
        <begin position="418"/>
        <end position="432"/>
    </location>
</feature>
<dbReference type="SUPFAM" id="SSF48179">
    <property type="entry name" value="6-phosphogluconate dehydrogenase C-terminal domain-like"/>
    <property type="match status" value="1"/>
</dbReference>
<feature type="region of interest" description="Disordered" evidence="2">
    <location>
        <begin position="161"/>
        <end position="216"/>
    </location>
</feature>
<dbReference type="GO" id="GO:0003677">
    <property type="term" value="F:DNA binding"/>
    <property type="evidence" value="ECO:0007669"/>
    <property type="project" value="TreeGrafter"/>
</dbReference>
<feature type="compositionally biased region" description="Low complexity" evidence="2">
    <location>
        <begin position="187"/>
        <end position="197"/>
    </location>
</feature>
<comment type="caution">
    <text evidence="5">The sequence shown here is derived from an EMBL/GenBank/DDBJ whole genome shotgun (WGS) entry which is preliminary data.</text>
</comment>
<dbReference type="GO" id="GO:0140673">
    <property type="term" value="P:transcription elongation-coupled chromatin remodeling"/>
    <property type="evidence" value="ECO:0007669"/>
    <property type="project" value="TreeGrafter"/>
</dbReference>
<dbReference type="InterPro" id="IPR008927">
    <property type="entry name" value="6-PGluconate_DH-like_C_sf"/>
</dbReference>
<dbReference type="InterPro" id="IPR051265">
    <property type="entry name" value="HIBADH-related_NP60_sf"/>
</dbReference>
<dbReference type="AlphaFoldDB" id="A0AAE0PCW4"/>